<organism evidence="2 3">
    <name type="scientific">Strigamia maritima</name>
    <name type="common">European centipede</name>
    <name type="synonym">Geophilus maritimus</name>
    <dbReference type="NCBI Taxonomy" id="126957"/>
    <lineage>
        <taxon>Eukaryota</taxon>
        <taxon>Metazoa</taxon>
        <taxon>Ecdysozoa</taxon>
        <taxon>Arthropoda</taxon>
        <taxon>Myriapoda</taxon>
        <taxon>Chilopoda</taxon>
        <taxon>Pleurostigmophora</taxon>
        <taxon>Geophilomorpha</taxon>
        <taxon>Linotaeniidae</taxon>
        <taxon>Strigamia</taxon>
    </lineage>
</organism>
<evidence type="ECO:0000313" key="2">
    <source>
        <dbReference type="EnsemblMetazoa" id="SMAR012406-PA"/>
    </source>
</evidence>
<feature type="region of interest" description="Disordered" evidence="1">
    <location>
        <begin position="1"/>
        <end position="66"/>
    </location>
</feature>
<reference evidence="3" key="1">
    <citation type="submission" date="2011-05" db="EMBL/GenBank/DDBJ databases">
        <authorList>
            <person name="Richards S.R."/>
            <person name="Qu J."/>
            <person name="Jiang H."/>
            <person name="Jhangiani S.N."/>
            <person name="Agravi P."/>
            <person name="Goodspeed R."/>
            <person name="Gross S."/>
            <person name="Mandapat C."/>
            <person name="Jackson L."/>
            <person name="Mathew T."/>
            <person name="Pu L."/>
            <person name="Thornton R."/>
            <person name="Saada N."/>
            <person name="Wilczek-Boney K.B."/>
            <person name="Lee S."/>
            <person name="Kovar C."/>
            <person name="Wu Y."/>
            <person name="Scherer S.E."/>
            <person name="Worley K.C."/>
            <person name="Muzny D.M."/>
            <person name="Gibbs R."/>
        </authorList>
    </citation>
    <scope>NUCLEOTIDE SEQUENCE</scope>
    <source>
        <strain evidence="3">Brora</strain>
    </source>
</reference>
<dbReference type="HOGENOM" id="CLU_2834399_0_0_1"/>
<dbReference type="EMBL" id="JH432134">
    <property type="status" value="NOT_ANNOTATED_CDS"/>
    <property type="molecule type" value="Genomic_DNA"/>
</dbReference>
<sequence length="66" mass="7975">MQSYILKKLVKTQRQKPLKRKRSKNEKRQITKDPLAPLQQKNQVLQQRTQGRPREGWAWKFSSPPY</sequence>
<evidence type="ECO:0000313" key="3">
    <source>
        <dbReference type="Proteomes" id="UP000014500"/>
    </source>
</evidence>
<evidence type="ECO:0000256" key="1">
    <source>
        <dbReference type="SAM" id="MobiDB-lite"/>
    </source>
</evidence>
<name>T1JF02_STRMM</name>
<feature type="compositionally biased region" description="Polar residues" evidence="1">
    <location>
        <begin position="39"/>
        <end position="50"/>
    </location>
</feature>
<feature type="compositionally biased region" description="Basic residues" evidence="1">
    <location>
        <begin position="8"/>
        <end position="25"/>
    </location>
</feature>
<dbReference type="Proteomes" id="UP000014500">
    <property type="component" value="Unassembled WGS sequence"/>
</dbReference>
<keyword evidence="3" id="KW-1185">Reference proteome</keyword>
<proteinExistence type="predicted"/>
<protein>
    <submittedName>
        <fullName evidence="2">Uncharacterized protein</fullName>
    </submittedName>
</protein>
<reference evidence="2" key="2">
    <citation type="submission" date="2015-02" db="UniProtKB">
        <authorList>
            <consortium name="EnsemblMetazoa"/>
        </authorList>
    </citation>
    <scope>IDENTIFICATION</scope>
</reference>
<accession>T1JF02</accession>
<dbReference type="AlphaFoldDB" id="T1JF02"/>
<dbReference type="EnsemblMetazoa" id="SMAR012406-RA">
    <property type="protein sequence ID" value="SMAR012406-PA"/>
    <property type="gene ID" value="SMAR012406"/>
</dbReference>